<dbReference type="PROSITE" id="PS00081">
    <property type="entry name" value="LIPOXYGENASE_2"/>
    <property type="match status" value="1"/>
</dbReference>
<dbReference type="PRINTS" id="PR00087">
    <property type="entry name" value="LIPOXYGENASE"/>
</dbReference>
<dbReference type="Proteomes" id="UP001296104">
    <property type="component" value="Unassembled WGS sequence"/>
</dbReference>
<dbReference type="GO" id="GO:0050584">
    <property type="term" value="F:linoleate 11-lipoxygenase activity"/>
    <property type="evidence" value="ECO:0007669"/>
    <property type="project" value="UniProtKB-ARBA"/>
</dbReference>
<dbReference type="AlphaFoldDB" id="A0AAI8W1M4"/>
<accession>A0AAI8W1M4</accession>
<dbReference type="EMBL" id="CAVMBE010000001">
    <property type="protein sequence ID" value="CAK3739816.1"/>
    <property type="molecule type" value="Genomic_DNA"/>
</dbReference>
<protein>
    <recommendedName>
        <fullName evidence="1">Manganese lipoxygenase</fullName>
    </recommendedName>
</protein>
<keyword evidence="3" id="KW-0223">Dioxygenase</keyword>
<sequence length="776" mass="87929">MANLAIPKNVSKIISKKRTIALTPGVLTGAADNPTPSDDREWPEDVERVPIPFWDTGIFLTELVNTKQVPMSLDLSEDDRDALHTNPEALFHVARKNVPTILEEGTYRGTQLALTKVYQQIEKSYESFMDVANFEPSMPYPLSMQEKRHLFGFTDPATDGYPPHLNMASNKAYADMNPGEMQRSSLGQGDTFNKMRLAQMTALLPQLVPKTFIGQAGANIAQDEAEFALGEMGRPDQGRKIADVEAFNRAMRQRSGGLFHRNDIFNLPNIGDIEDWYTDRRFAQQFFTGPNPATIELASDFWVQHFIDNAGNTEGDQKMKAKIQDLSKNDRASLYIQDYSYFRKAAGMTEEEEIISEFEETYETGSGKQTKKSYRYGVASVCLFHLPEDGQLRPLAIVLDWRGSAQNSVTVYNKELSLSEQREDWAWRYAKTCVQCSDWLRHEVTVHLINTHFIEESCIVGAQRSFEDSHPVFQLLYPHWQKTLAINAGARNSLVPNVIVGLIGFSLEQAQTFIRNEYSKFDFKAGYVPQELASRGFDPEKRDEKKYQSYAYARCIHSMWFKIRSFVTEMLSLHYPSDSAVQEDQSIAYWCNTMQAPGGAGDTGGAGISSFPTITTFEELVDAVTMCIHIASPQHTAVNYLQNYYQSFVINKPPCLYSPVPTSRAELDRFTEEDFVEALPMNHPREWLLASHIPYLLSAKPGDKESLIIYAASKYHLYKTKAGTSNRKTKEAAAKFYRVLADSEEEFRGYGMDTWDSDDILYDVLSPSWNAVSIVI</sequence>
<proteinExistence type="predicted"/>
<dbReference type="Gene3D" id="1.20.245.10">
    <property type="entry name" value="Lipoxygenase-1, Domain 5"/>
    <property type="match status" value="1"/>
</dbReference>
<feature type="domain" description="Lipoxygenase" evidence="5">
    <location>
        <begin position="276"/>
        <end position="774"/>
    </location>
</feature>
<keyword evidence="4" id="KW-0560">Oxidoreductase</keyword>
<dbReference type="InterPro" id="IPR020834">
    <property type="entry name" value="LipOase_CS"/>
</dbReference>
<evidence type="ECO:0000256" key="1">
    <source>
        <dbReference type="ARBA" id="ARBA00021175"/>
    </source>
</evidence>
<evidence type="ECO:0000256" key="4">
    <source>
        <dbReference type="ARBA" id="ARBA00023002"/>
    </source>
</evidence>
<keyword evidence="7" id="KW-1185">Reference proteome</keyword>
<dbReference type="GO" id="GO:0034440">
    <property type="term" value="P:lipid oxidation"/>
    <property type="evidence" value="ECO:0007669"/>
    <property type="project" value="InterPro"/>
</dbReference>
<organism evidence="6 7">
    <name type="scientific">Lecanosticta acicola</name>
    <dbReference type="NCBI Taxonomy" id="111012"/>
    <lineage>
        <taxon>Eukaryota</taxon>
        <taxon>Fungi</taxon>
        <taxon>Dikarya</taxon>
        <taxon>Ascomycota</taxon>
        <taxon>Pezizomycotina</taxon>
        <taxon>Dothideomycetes</taxon>
        <taxon>Dothideomycetidae</taxon>
        <taxon>Mycosphaerellales</taxon>
        <taxon>Mycosphaerellaceae</taxon>
        <taxon>Lecanosticta</taxon>
    </lineage>
</organism>
<gene>
    <name evidence="6" type="ORF">LECACI_7A000065</name>
</gene>
<name>A0AAI8W1M4_9PEZI</name>
<evidence type="ECO:0000259" key="5">
    <source>
        <dbReference type="PROSITE" id="PS51393"/>
    </source>
</evidence>
<keyword evidence="2" id="KW-0479">Metal-binding</keyword>
<evidence type="ECO:0000313" key="7">
    <source>
        <dbReference type="Proteomes" id="UP001296104"/>
    </source>
</evidence>
<dbReference type="GO" id="GO:0046872">
    <property type="term" value="F:metal ion binding"/>
    <property type="evidence" value="ECO:0007669"/>
    <property type="project" value="UniProtKB-KW"/>
</dbReference>
<dbReference type="InterPro" id="IPR000907">
    <property type="entry name" value="LipOase"/>
</dbReference>
<evidence type="ECO:0000256" key="3">
    <source>
        <dbReference type="ARBA" id="ARBA00022964"/>
    </source>
</evidence>
<dbReference type="InterPro" id="IPR013819">
    <property type="entry name" value="LipOase_C"/>
</dbReference>
<dbReference type="GO" id="GO:0043651">
    <property type="term" value="P:linoleic acid metabolic process"/>
    <property type="evidence" value="ECO:0007669"/>
    <property type="project" value="UniProtKB-ARBA"/>
</dbReference>
<dbReference type="PROSITE" id="PS51393">
    <property type="entry name" value="LIPOXYGENASE_3"/>
    <property type="match status" value="1"/>
</dbReference>
<comment type="caution">
    <text evidence="6">The sequence shown here is derived from an EMBL/GenBank/DDBJ whole genome shotgun (WGS) entry which is preliminary data.</text>
</comment>
<reference evidence="6" key="1">
    <citation type="submission" date="2023-11" db="EMBL/GenBank/DDBJ databases">
        <authorList>
            <person name="Alioto T."/>
            <person name="Alioto T."/>
            <person name="Gomez Garrido J."/>
        </authorList>
    </citation>
    <scope>NUCLEOTIDE SEQUENCE</scope>
</reference>
<dbReference type="PANTHER" id="PTHR11771">
    <property type="entry name" value="LIPOXYGENASE"/>
    <property type="match status" value="1"/>
</dbReference>
<evidence type="ECO:0000256" key="2">
    <source>
        <dbReference type="ARBA" id="ARBA00022723"/>
    </source>
</evidence>
<dbReference type="SUPFAM" id="SSF48484">
    <property type="entry name" value="Lipoxigenase"/>
    <property type="match status" value="1"/>
</dbReference>
<dbReference type="Pfam" id="PF00305">
    <property type="entry name" value="Lipoxygenase"/>
    <property type="match status" value="1"/>
</dbReference>
<dbReference type="Gene3D" id="3.10.450.60">
    <property type="match status" value="1"/>
</dbReference>
<evidence type="ECO:0000313" key="6">
    <source>
        <dbReference type="EMBL" id="CAK3739816.1"/>
    </source>
</evidence>
<dbReference type="InterPro" id="IPR036226">
    <property type="entry name" value="LipOase_C_sf"/>
</dbReference>